<dbReference type="Pfam" id="PF13578">
    <property type="entry name" value="Methyltransf_24"/>
    <property type="match status" value="1"/>
</dbReference>
<dbReference type="InterPro" id="IPR029063">
    <property type="entry name" value="SAM-dependent_MTases_sf"/>
</dbReference>
<protein>
    <submittedName>
        <fullName evidence="1">Class I SAM-dependent methyltransferase</fullName>
    </submittedName>
</protein>
<dbReference type="SUPFAM" id="SSF53335">
    <property type="entry name" value="S-adenosyl-L-methionine-dependent methyltransferases"/>
    <property type="match status" value="1"/>
</dbReference>
<dbReference type="GO" id="GO:0032259">
    <property type="term" value="P:methylation"/>
    <property type="evidence" value="ECO:0007669"/>
    <property type="project" value="UniProtKB-KW"/>
</dbReference>
<sequence length="200" mass="22765">MNLSGIEKVKGFMPKHEGYALFNWAEKFSDIGPIFEIGSYCGKSTLYLANGASQNNQLVYTVDHHSGSEEHQLNEEYFDEDIYDFKEKRVNSFPLLIKNINDHKMQNIVPIISDAYDLSSKWSAKLGMLFIDGGHSLESAMSDYNSWESKILCNGALVIHDIYEKPEDGGQAPFEVYKKALENNYKLYERVDTIVCLIKG</sequence>
<dbReference type="AlphaFoldDB" id="A0A520N419"/>
<reference evidence="1 2" key="1">
    <citation type="submission" date="2019-02" db="EMBL/GenBank/DDBJ databases">
        <title>Prokaryotic population dynamics and viral predation in marine succession experiment using metagenomics: the confinement effect.</title>
        <authorList>
            <person name="Haro-Moreno J.M."/>
            <person name="Rodriguez-Valera F."/>
            <person name="Lopez-Perez M."/>
        </authorList>
    </citation>
    <scope>NUCLEOTIDE SEQUENCE [LARGE SCALE GENOMIC DNA]</scope>
    <source>
        <strain evidence="1">MED-G164</strain>
    </source>
</reference>
<evidence type="ECO:0000313" key="2">
    <source>
        <dbReference type="Proteomes" id="UP000315283"/>
    </source>
</evidence>
<organism evidence="1 2">
    <name type="scientific">SAR86 cluster bacterium</name>
    <dbReference type="NCBI Taxonomy" id="2030880"/>
    <lineage>
        <taxon>Bacteria</taxon>
        <taxon>Pseudomonadati</taxon>
        <taxon>Pseudomonadota</taxon>
        <taxon>Gammaproteobacteria</taxon>
        <taxon>SAR86 cluster</taxon>
    </lineage>
</organism>
<proteinExistence type="predicted"/>
<evidence type="ECO:0000313" key="1">
    <source>
        <dbReference type="EMBL" id="RZO28186.1"/>
    </source>
</evidence>
<dbReference type="Gene3D" id="3.40.50.150">
    <property type="entry name" value="Vaccinia Virus protein VP39"/>
    <property type="match status" value="1"/>
</dbReference>
<keyword evidence="1" id="KW-0808">Transferase</keyword>
<keyword evidence="1" id="KW-0489">Methyltransferase</keyword>
<dbReference type="GO" id="GO:0008168">
    <property type="term" value="F:methyltransferase activity"/>
    <property type="evidence" value="ECO:0007669"/>
    <property type="project" value="UniProtKB-KW"/>
</dbReference>
<dbReference type="Proteomes" id="UP000315283">
    <property type="component" value="Unassembled WGS sequence"/>
</dbReference>
<dbReference type="EMBL" id="SHBJ01000017">
    <property type="protein sequence ID" value="RZO28186.1"/>
    <property type="molecule type" value="Genomic_DNA"/>
</dbReference>
<comment type="caution">
    <text evidence="1">The sequence shown here is derived from an EMBL/GenBank/DDBJ whole genome shotgun (WGS) entry which is preliminary data.</text>
</comment>
<accession>A0A520N419</accession>
<name>A0A520N419_9GAMM</name>
<gene>
    <name evidence="1" type="ORF">EVA97_03005</name>
</gene>